<keyword evidence="3" id="KW-0547">Nucleotide-binding</keyword>
<dbReference type="PANTHER" id="PTHR35795">
    <property type="entry name" value="SLR1885 PROTEIN"/>
    <property type="match status" value="1"/>
</dbReference>
<evidence type="ECO:0000256" key="4">
    <source>
        <dbReference type="ARBA" id="ARBA00022801"/>
    </source>
</evidence>
<dbReference type="PANTHER" id="PTHR35795:SF1">
    <property type="entry name" value="BIS(5'-NUCLEOSYL)-TETRAPHOSPHATASE, SYMMETRICAL"/>
    <property type="match status" value="1"/>
</dbReference>
<evidence type="ECO:0000259" key="7">
    <source>
        <dbReference type="PROSITE" id="PS51831"/>
    </source>
</evidence>
<gene>
    <name evidence="8" type="ORF">CPJCM30710_18870</name>
</gene>
<dbReference type="NCBIfam" id="TIGR00488">
    <property type="entry name" value="bis(5'-nucleosyl)-tetraphosphatase (symmetrical) YqeK"/>
    <property type="match status" value="1"/>
</dbReference>
<organism evidence="8 9">
    <name type="scientific">Clostridium polyendosporum</name>
    <dbReference type="NCBI Taxonomy" id="69208"/>
    <lineage>
        <taxon>Bacteria</taxon>
        <taxon>Bacillati</taxon>
        <taxon>Bacillota</taxon>
        <taxon>Clostridia</taxon>
        <taxon>Eubacteriales</taxon>
        <taxon>Clostridiaceae</taxon>
        <taxon>Clostridium</taxon>
    </lineage>
</organism>
<feature type="domain" description="HD" evidence="7">
    <location>
        <begin position="19"/>
        <end position="134"/>
    </location>
</feature>
<dbReference type="AlphaFoldDB" id="A0A919VH19"/>
<name>A0A919VH19_9CLOT</name>
<evidence type="ECO:0000256" key="6">
    <source>
        <dbReference type="ARBA" id="ARBA00049417"/>
    </source>
</evidence>
<dbReference type="InterPro" id="IPR005249">
    <property type="entry name" value="YqeK"/>
</dbReference>
<dbReference type="InterPro" id="IPR006675">
    <property type="entry name" value="HDIG_dom"/>
</dbReference>
<dbReference type="SUPFAM" id="SSF109604">
    <property type="entry name" value="HD-domain/PDEase-like"/>
    <property type="match status" value="1"/>
</dbReference>
<evidence type="ECO:0000256" key="5">
    <source>
        <dbReference type="ARBA" id="ARBA00023004"/>
    </source>
</evidence>
<proteinExistence type="predicted"/>
<keyword evidence="9" id="KW-1185">Reference proteome</keyword>
<dbReference type="EC" id="3.6.1.41" evidence="1"/>
<evidence type="ECO:0000256" key="2">
    <source>
        <dbReference type="ARBA" id="ARBA00022723"/>
    </source>
</evidence>
<dbReference type="Pfam" id="PF01966">
    <property type="entry name" value="HD"/>
    <property type="match status" value="1"/>
</dbReference>
<dbReference type="Proteomes" id="UP000679179">
    <property type="component" value="Unassembled WGS sequence"/>
</dbReference>
<comment type="catalytic activity">
    <reaction evidence="6">
        <text>P(1),P(4)-bis(5'-adenosyl) tetraphosphate + H2O = 2 ADP + 2 H(+)</text>
        <dbReference type="Rhea" id="RHEA:24252"/>
        <dbReference type="ChEBI" id="CHEBI:15377"/>
        <dbReference type="ChEBI" id="CHEBI:15378"/>
        <dbReference type="ChEBI" id="CHEBI:58141"/>
        <dbReference type="ChEBI" id="CHEBI:456216"/>
        <dbReference type="EC" id="3.6.1.41"/>
    </reaction>
</comment>
<dbReference type="InterPro" id="IPR051094">
    <property type="entry name" value="Diverse_Catalytic_Enzymes"/>
</dbReference>
<dbReference type="InterPro" id="IPR003607">
    <property type="entry name" value="HD/PDEase_dom"/>
</dbReference>
<dbReference type="RefSeq" id="WP_212903926.1">
    <property type="nucleotide sequence ID" value="NZ_BOPZ01000014.1"/>
</dbReference>
<keyword evidence="2" id="KW-0479">Metal-binding</keyword>
<dbReference type="Gene3D" id="1.10.3210.10">
    <property type="entry name" value="Hypothetical protein af1432"/>
    <property type="match status" value="1"/>
</dbReference>
<sequence>MWTYEEIDKYLRCHLTEDRVKHSLGVVETAEKLAELYGVSKEKAKLAALIHDCAKNMRIDRQLSLLKDNGILIDEVSENSPQVLHGKVGAIIGKNLMGIEDEEILSAVEFHTTGKKDMSILEKIIYIADYIEPNREYPGIKELREITFKNLDEGVIKGFNNTITHVIKLGQLIHPLTIEARNDLLLKNKEKNS</sequence>
<accession>A0A919VH19</accession>
<keyword evidence="5" id="KW-0408">Iron</keyword>
<dbReference type="SMART" id="SM00471">
    <property type="entry name" value="HDc"/>
    <property type="match status" value="1"/>
</dbReference>
<reference evidence="8" key="1">
    <citation type="submission" date="2021-03" db="EMBL/GenBank/DDBJ databases">
        <title>Taxonomic study of Clostridium polyendosporum from meadow-gley soil under rice.</title>
        <authorList>
            <person name="Kobayashi H."/>
            <person name="Tanizawa Y."/>
            <person name="Yagura M."/>
        </authorList>
    </citation>
    <scope>NUCLEOTIDE SEQUENCE</scope>
    <source>
        <strain evidence="8">JCM 30710</strain>
    </source>
</reference>
<keyword evidence="4" id="KW-0378">Hydrolase</keyword>
<evidence type="ECO:0000256" key="3">
    <source>
        <dbReference type="ARBA" id="ARBA00022741"/>
    </source>
</evidence>
<evidence type="ECO:0000313" key="9">
    <source>
        <dbReference type="Proteomes" id="UP000679179"/>
    </source>
</evidence>
<dbReference type="GO" id="GO:0000166">
    <property type="term" value="F:nucleotide binding"/>
    <property type="evidence" value="ECO:0007669"/>
    <property type="project" value="UniProtKB-KW"/>
</dbReference>
<evidence type="ECO:0000256" key="1">
    <source>
        <dbReference type="ARBA" id="ARBA00012506"/>
    </source>
</evidence>
<dbReference type="GO" id="GO:0046872">
    <property type="term" value="F:metal ion binding"/>
    <property type="evidence" value="ECO:0007669"/>
    <property type="project" value="UniProtKB-KW"/>
</dbReference>
<dbReference type="PROSITE" id="PS51831">
    <property type="entry name" value="HD"/>
    <property type="match status" value="1"/>
</dbReference>
<dbReference type="EMBL" id="BOPZ01000014">
    <property type="protein sequence ID" value="GIM29221.1"/>
    <property type="molecule type" value="Genomic_DNA"/>
</dbReference>
<dbReference type="CDD" id="cd00077">
    <property type="entry name" value="HDc"/>
    <property type="match status" value="1"/>
</dbReference>
<dbReference type="InterPro" id="IPR006674">
    <property type="entry name" value="HD_domain"/>
</dbReference>
<comment type="caution">
    <text evidence="8">The sequence shown here is derived from an EMBL/GenBank/DDBJ whole genome shotgun (WGS) entry which is preliminary data.</text>
</comment>
<evidence type="ECO:0000313" key="8">
    <source>
        <dbReference type="EMBL" id="GIM29221.1"/>
    </source>
</evidence>
<dbReference type="NCBIfam" id="TIGR00277">
    <property type="entry name" value="HDIG"/>
    <property type="match status" value="1"/>
</dbReference>
<protein>
    <recommendedName>
        <fullName evidence="1">bis(5'-nucleosyl)-tetraphosphatase (symmetrical)</fullName>
        <ecNumber evidence="1">3.6.1.41</ecNumber>
    </recommendedName>
</protein>
<dbReference type="GO" id="GO:0008803">
    <property type="term" value="F:bis(5'-nucleosyl)-tetraphosphatase (symmetrical) activity"/>
    <property type="evidence" value="ECO:0007669"/>
    <property type="project" value="UniProtKB-EC"/>
</dbReference>